<feature type="domain" description="UspA" evidence="2">
    <location>
        <begin position="6"/>
        <end position="153"/>
    </location>
</feature>
<dbReference type="AlphaFoldDB" id="A0A1H8VAA1"/>
<protein>
    <submittedName>
        <fullName evidence="3">Nucleotide-binding universal stress protein, UspA family</fullName>
    </submittedName>
</protein>
<organism evidence="3 4">
    <name type="scientific">Aquisalimonas asiatica</name>
    <dbReference type="NCBI Taxonomy" id="406100"/>
    <lineage>
        <taxon>Bacteria</taxon>
        <taxon>Pseudomonadati</taxon>
        <taxon>Pseudomonadota</taxon>
        <taxon>Gammaproteobacteria</taxon>
        <taxon>Chromatiales</taxon>
        <taxon>Ectothiorhodospiraceae</taxon>
        <taxon>Aquisalimonas</taxon>
    </lineage>
</organism>
<dbReference type="PRINTS" id="PR01438">
    <property type="entry name" value="UNVRSLSTRESS"/>
</dbReference>
<dbReference type="InterPro" id="IPR006016">
    <property type="entry name" value="UspA"/>
</dbReference>
<dbReference type="InterPro" id="IPR006015">
    <property type="entry name" value="Universal_stress_UspA"/>
</dbReference>
<dbReference type="PANTHER" id="PTHR46268:SF6">
    <property type="entry name" value="UNIVERSAL STRESS PROTEIN UP12"/>
    <property type="match status" value="1"/>
</dbReference>
<dbReference type="EMBL" id="FOEG01000011">
    <property type="protein sequence ID" value="SEP12336.1"/>
    <property type="molecule type" value="Genomic_DNA"/>
</dbReference>
<sequence length="318" mass="33461">MNACIQDIIVPVDGSDHAGAAVRYASRLARTLDADIHLVHAFPGSIQHVMETLGRSPGDASAERLTAEAFETLRNGSARRAFQHAREYLGDADNVTEHVLDGKPSSAIAGFVGDGHDVQVVMGRRGLGRVQELLLGSVSERVIQSVHQPVTVVTAGREWVEAPDGGPLPLIVPVDGSRPSGKAAAYAARLAARSGAAIHLLHAFPGLLGIDPSHNATISTTEAEAVSRRTLSHMARQSAEDAFRAARDAMGDAPAPGTDVVQISRHDSPARAINQYVRDLGPAEVILGRRGLNRIESLLGSVSQRVIHGAACPVTVLG</sequence>
<dbReference type="STRING" id="406100.SAMN04488052_1113"/>
<dbReference type="OrthoDB" id="5567285at2"/>
<dbReference type="Proteomes" id="UP000199657">
    <property type="component" value="Unassembled WGS sequence"/>
</dbReference>
<dbReference type="CDD" id="cd00293">
    <property type="entry name" value="USP-like"/>
    <property type="match status" value="2"/>
</dbReference>
<evidence type="ECO:0000313" key="3">
    <source>
        <dbReference type="EMBL" id="SEP12336.1"/>
    </source>
</evidence>
<dbReference type="Pfam" id="PF00582">
    <property type="entry name" value="Usp"/>
    <property type="match status" value="2"/>
</dbReference>
<keyword evidence="4" id="KW-1185">Reference proteome</keyword>
<dbReference type="RefSeq" id="WP_091645814.1">
    <property type="nucleotide sequence ID" value="NZ_FOEG01000011.1"/>
</dbReference>
<dbReference type="PANTHER" id="PTHR46268">
    <property type="entry name" value="STRESS RESPONSE PROTEIN NHAX"/>
    <property type="match status" value="1"/>
</dbReference>
<proteinExistence type="inferred from homology"/>
<dbReference type="SUPFAM" id="SSF52402">
    <property type="entry name" value="Adenine nucleotide alpha hydrolases-like"/>
    <property type="match status" value="2"/>
</dbReference>
<evidence type="ECO:0000256" key="1">
    <source>
        <dbReference type="ARBA" id="ARBA00008791"/>
    </source>
</evidence>
<evidence type="ECO:0000313" key="4">
    <source>
        <dbReference type="Proteomes" id="UP000199657"/>
    </source>
</evidence>
<dbReference type="InterPro" id="IPR014729">
    <property type="entry name" value="Rossmann-like_a/b/a_fold"/>
</dbReference>
<feature type="domain" description="UspA" evidence="2">
    <location>
        <begin position="171"/>
        <end position="317"/>
    </location>
</feature>
<reference evidence="3 4" key="1">
    <citation type="submission" date="2016-10" db="EMBL/GenBank/DDBJ databases">
        <authorList>
            <person name="de Groot N.N."/>
        </authorList>
    </citation>
    <scope>NUCLEOTIDE SEQUENCE [LARGE SCALE GENOMIC DNA]</scope>
    <source>
        <strain evidence="3 4">CGMCC 1.6291</strain>
    </source>
</reference>
<gene>
    <name evidence="3" type="ORF">SAMN04488052_1113</name>
</gene>
<evidence type="ECO:0000259" key="2">
    <source>
        <dbReference type="Pfam" id="PF00582"/>
    </source>
</evidence>
<dbReference type="Gene3D" id="3.40.50.620">
    <property type="entry name" value="HUPs"/>
    <property type="match status" value="2"/>
</dbReference>
<accession>A0A1H8VAA1</accession>
<name>A0A1H8VAA1_9GAMM</name>
<comment type="similarity">
    <text evidence="1">Belongs to the universal stress protein A family.</text>
</comment>